<feature type="region of interest" description="Disordered" evidence="1">
    <location>
        <begin position="43"/>
        <end position="72"/>
    </location>
</feature>
<evidence type="ECO:0000313" key="3">
    <source>
        <dbReference type="Proteomes" id="UP000479691"/>
    </source>
</evidence>
<comment type="caution">
    <text evidence="2">The sequence shown here is derived from an EMBL/GenBank/DDBJ whole genome shotgun (WGS) entry which is preliminary data.</text>
</comment>
<protein>
    <submittedName>
        <fullName evidence="2">Uncharacterized protein</fullName>
    </submittedName>
</protein>
<evidence type="ECO:0000256" key="1">
    <source>
        <dbReference type="SAM" id="MobiDB-lite"/>
    </source>
</evidence>
<reference evidence="2 3" key="1">
    <citation type="submission" date="2019-06" db="EMBL/GenBank/DDBJ databases">
        <authorList>
            <person name="Palmer J.M."/>
        </authorList>
    </citation>
    <scope>NUCLEOTIDE SEQUENCE [LARGE SCALE GENOMIC DNA]</scope>
    <source>
        <strain evidence="2 3">TWF788</strain>
    </source>
</reference>
<sequence>MPCKGIYHIPTANSPVPNTQILFEYGLTPERLERLRAAVLSHLPFPHTPEPDWDGGSVTESDEESGLSPPEMQIDEEDEYVAELVKFMLHFGQVAAEELPSNDQ</sequence>
<dbReference type="Proteomes" id="UP000479691">
    <property type="component" value="Unassembled WGS sequence"/>
</dbReference>
<accession>A0A7C8PSS6</accession>
<proteinExistence type="predicted"/>
<dbReference type="AlphaFoldDB" id="A0A7C8PSS6"/>
<evidence type="ECO:0000313" key="2">
    <source>
        <dbReference type="EMBL" id="KAF3178145.1"/>
    </source>
</evidence>
<gene>
    <name evidence="2" type="ORF">TWF788_007588</name>
</gene>
<name>A0A7C8PSS6_ORBOL</name>
<organism evidence="2 3">
    <name type="scientific">Orbilia oligospora</name>
    <name type="common">Nematode-trapping fungus</name>
    <name type="synonym">Arthrobotrys oligospora</name>
    <dbReference type="NCBI Taxonomy" id="2813651"/>
    <lineage>
        <taxon>Eukaryota</taxon>
        <taxon>Fungi</taxon>
        <taxon>Dikarya</taxon>
        <taxon>Ascomycota</taxon>
        <taxon>Pezizomycotina</taxon>
        <taxon>Orbiliomycetes</taxon>
        <taxon>Orbiliales</taxon>
        <taxon>Orbiliaceae</taxon>
        <taxon>Orbilia</taxon>
    </lineage>
</organism>
<dbReference type="EMBL" id="JAABOE010000042">
    <property type="protein sequence ID" value="KAF3178145.1"/>
    <property type="molecule type" value="Genomic_DNA"/>
</dbReference>